<dbReference type="AlphaFoldDB" id="H7FVC3"/>
<evidence type="ECO:0000313" key="1">
    <source>
        <dbReference type="EMBL" id="EIA07546.1"/>
    </source>
</evidence>
<dbReference type="EMBL" id="AHKF01000023">
    <property type="protein sequence ID" value="EIA07546.1"/>
    <property type="molecule type" value="Genomic_DNA"/>
</dbReference>
<protein>
    <submittedName>
        <fullName evidence="1">Uncharacterized protein</fullName>
    </submittedName>
</protein>
<comment type="caution">
    <text evidence="1">The sequence shown here is derived from an EMBL/GenBank/DDBJ whole genome shotgun (WGS) entry which is preliminary data.</text>
</comment>
<accession>H7FVC3</accession>
<sequence length="40" mass="4584">MGFTNQMSTIIKTLLLIAQFNISNTAEIKLESYISIERNH</sequence>
<dbReference type="PATRIC" id="fig|1086011.3.peg.3061"/>
<evidence type="ECO:0000313" key="2">
    <source>
        <dbReference type="Proteomes" id="UP000005566"/>
    </source>
</evidence>
<keyword evidence="2" id="KW-1185">Reference proteome</keyword>
<dbReference type="Proteomes" id="UP000005566">
    <property type="component" value="Unassembled WGS sequence"/>
</dbReference>
<gene>
    <name evidence="1" type="ORF">HJ01_03121</name>
</gene>
<proteinExistence type="predicted"/>
<reference evidence="1 2" key="1">
    <citation type="journal article" date="2014" name="Acta Crystallogr. D">
        <title>Structure-based characterization and antifreeze properties of a hyperactive ice-binding protein from the Antarctic bacterium Flavobacterium frigoris PS1.</title>
        <authorList>
            <person name="Do H."/>
            <person name="Kim S.J."/>
            <person name="Kim H.J."/>
            <person name="Lee J.H."/>
        </authorList>
    </citation>
    <scope>NUCLEOTIDE SEQUENCE [LARGE SCALE GENOMIC DNA]</scope>
    <source>
        <strain evidence="1 2">PS1</strain>
    </source>
</reference>
<name>H7FVC3_FLAFP</name>
<organism evidence="1 2">
    <name type="scientific">Flavobacterium frigoris (strain PS1)</name>
    <dbReference type="NCBI Taxonomy" id="1086011"/>
    <lineage>
        <taxon>Bacteria</taxon>
        <taxon>Pseudomonadati</taxon>
        <taxon>Bacteroidota</taxon>
        <taxon>Flavobacteriia</taxon>
        <taxon>Flavobacteriales</taxon>
        <taxon>Flavobacteriaceae</taxon>
        <taxon>Flavobacterium</taxon>
    </lineage>
</organism>